<feature type="repeat" description="RCC1" evidence="3">
    <location>
        <begin position="178"/>
        <end position="231"/>
    </location>
</feature>
<dbReference type="OMA" id="RPAKLTY"/>
<dbReference type="Proteomes" id="UP000594260">
    <property type="component" value="Unplaced"/>
</dbReference>
<feature type="repeat" description="RCC1" evidence="3">
    <location>
        <begin position="415"/>
        <end position="469"/>
    </location>
</feature>
<evidence type="ECO:0000256" key="4">
    <source>
        <dbReference type="SAM" id="MobiDB-lite"/>
    </source>
</evidence>
<dbReference type="PANTHER" id="PTHR45982">
    <property type="entry name" value="REGULATOR OF CHROMOSOME CONDENSATION"/>
    <property type="match status" value="1"/>
</dbReference>
<feature type="repeat" description="RCC1" evidence="3">
    <location>
        <begin position="232"/>
        <end position="289"/>
    </location>
</feature>
<sequence>MPLRKPKATAIENGTNASAETAMELGGSNGKLTPKQNSLNNNHNASSKTEDEYHSDKELAPPKRPRGRPRKKVNFGNKTASDIVNGSVTTEHEPKRKTARKIKVVAIPNLEVPQVMGEGKCLAAGDGDAGQLGIGEDGLGGKPRFVPVFALEGENEIQPKAVRCAAGGMHSLVLTHKGEVYSFGCNDDYALGRVTAEEEDSYIPGRVSVPNEIKVAKIAAGNVHNVILTTDGRVLIWGIYRDAGGRFGMGPKNDKGEPYHAPTEITDLLPERIVDIACGQEHTLLLGNEGNVFSMGCAEQGQLGRVRKSHCNAQDNRRGRATMLQPGQVIVVNGRKSFKCDGIWASSYNSFVRSAVDGTIWGCGLQNYKQLGQVELAAGEQCVFSMVKLKAFDPKIKWIEIVGGERHTLALDANGKVYAMGSSLYGRLGLGKVSGKEPPDVAVLTIVPGLEGIAMISAGDHTSFALDKKGILYSWGQGSNMLGQGDRDNADEKDIFEPTPCSSKTLKTSKVVFISAGSIHSLCIVTPKEDNAHN</sequence>
<dbReference type="GeneID" id="111249983"/>
<dbReference type="InterPro" id="IPR009091">
    <property type="entry name" value="RCC1/BLIP-II"/>
</dbReference>
<dbReference type="PRINTS" id="PR00633">
    <property type="entry name" value="RCCNDNSATION"/>
</dbReference>
<feature type="repeat" description="RCC1" evidence="3">
    <location>
        <begin position="470"/>
        <end position="527"/>
    </location>
</feature>
<proteinExistence type="predicted"/>
<evidence type="ECO:0000256" key="1">
    <source>
        <dbReference type="ARBA" id="ARBA00022658"/>
    </source>
</evidence>
<feature type="compositionally biased region" description="Basic and acidic residues" evidence="4">
    <location>
        <begin position="48"/>
        <end position="61"/>
    </location>
</feature>
<keyword evidence="7" id="KW-1185">Reference proteome</keyword>
<dbReference type="PANTHER" id="PTHR45982:SF1">
    <property type="entry name" value="REGULATOR OF CHROMOSOME CONDENSATION"/>
    <property type="match status" value="1"/>
</dbReference>
<evidence type="ECO:0000256" key="2">
    <source>
        <dbReference type="ARBA" id="ARBA00022737"/>
    </source>
</evidence>
<evidence type="ECO:0000259" key="5">
    <source>
        <dbReference type="Pfam" id="PF25390"/>
    </source>
</evidence>
<organism evidence="6 7">
    <name type="scientific">Varroa destructor</name>
    <name type="common">Honeybee mite</name>
    <dbReference type="NCBI Taxonomy" id="109461"/>
    <lineage>
        <taxon>Eukaryota</taxon>
        <taxon>Metazoa</taxon>
        <taxon>Ecdysozoa</taxon>
        <taxon>Arthropoda</taxon>
        <taxon>Chelicerata</taxon>
        <taxon>Arachnida</taxon>
        <taxon>Acari</taxon>
        <taxon>Parasitiformes</taxon>
        <taxon>Mesostigmata</taxon>
        <taxon>Gamasina</taxon>
        <taxon>Dermanyssoidea</taxon>
        <taxon>Varroidae</taxon>
        <taxon>Varroa</taxon>
    </lineage>
</organism>
<reference evidence="6" key="1">
    <citation type="submission" date="2021-01" db="UniProtKB">
        <authorList>
            <consortium name="EnsemblMetazoa"/>
        </authorList>
    </citation>
    <scope>IDENTIFICATION</scope>
</reference>
<protein>
    <recommendedName>
        <fullName evidence="5">RCC1-like domain-containing protein</fullName>
    </recommendedName>
</protein>
<feature type="repeat" description="RCC1" evidence="3">
    <location>
        <begin position="119"/>
        <end position="177"/>
    </location>
</feature>
<evidence type="ECO:0000313" key="7">
    <source>
        <dbReference type="Proteomes" id="UP000594260"/>
    </source>
</evidence>
<dbReference type="EnsemblMetazoa" id="XM_022804517">
    <property type="protein sequence ID" value="XP_022660252"/>
    <property type="gene ID" value="LOC111249983"/>
</dbReference>
<dbReference type="FunCoup" id="A0A7M7K251">
    <property type="interactions" value="2018"/>
</dbReference>
<dbReference type="GO" id="GO:0005085">
    <property type="term" value="F:guanyl-nucleotide exchange factor activity"/>
    <property type="evidence" value="ECO:0007669"/>
    <property type="project" value="TreeGrafter"/>
</dbReference>
<feature type="compositionally biased region" description="Polar residues" evidence="4">
    <location>
        <begin position="30"/>
        <end position="47"/>
    </location>
</feature>
<feature type="repeat" description="RCC1" evidence="3">
    <location>
        <begin position="358"/>
        <end position="414"/>
    </location>
</feature>
<dbReference type="InterPro" id="IPR000408">
    <property type="entry name" value="Reg_chr_condens"/>
</dbReference>
<evidence type="ECO:0000313" key="6">
    <source>
        <dbReference type="EnsemblMetazoa" id="XP_022660252"/>
    </source>
</evidence>
<dbReference type="Gene3D" id="2.130.10.30">
    <property type="entry name" value="Regulator of chromosome condensation 1/beta-lactamase-inhibitor protein II"/>
    <property type="match status" value="1"/>
</dbReference>
<dbReference type="PROSITE" id="PS00626">
    <property type="entry name" value="RCC1_2"/>
    <property type="match status" value="1"/>
</dbReference>
<dbReference type="OrthoDB" id="61110at2759"/>
<dbReference type="SUPFAM" id="SSF50985">
    <property type="entry name" value="RCC1/BLIP-II"/>
    <property type="match status" value="1"/>
</dbReference>
<evidence type="ECO:0000256" key="3">
    <source>
        <dbReference type="PROSITE-ProRule" id="PRU00235"/>
    </source>
</evidence>
<dbReference type="RefSeq" id="XP_022660252.1">
    <property type="nucleotide sequence ID" value="XM_022804517.1"/>
</dbReference>
<keyword evidence="1" id="KW-0344">Guanine-nucleotide releasing factor</keyword>
<dbReference type="GO" id="GO:0005737">
    <property type="term" value="C:cytoplasm"/>
    <property type="evidence" value="ECO:0007669"/>
    <property type="project" value="TreeGrafter"/>
</dbReference>
<feature type="compositionally biased region" description="Basic residues" evidence="4">
    <location>
        <begin position="63"/>
        <end position="73"/>
    </location>
</feature>
<feature type="domain" description="RCC1-like" evidence="5">
    <location>
        <begin position="121"/>
        <end position="523"/>
    </location>
</feature>
<dbReference type="InterPro" id="IPR058923">
    <property type="entry name" value="RCC1-like_dom"/>
</dbReference>
<dbReference type="Pfam" id="PF25390">
    <property type="entry name" value="WD40_RLD"/>
    <property type="match status" value="1"/>
</dbReference>
<accession>A0A7M7K251</accession>
<name>A0A7M7K251_VARDE</name>
<feature type="region of interest" description="Disordered" evidence="4">
    <location>
        <begin position="1"/>
        <end position="80"/>
    </location>
</feature>
<dbReference type="InParanoid" id="A0A7M7K251"/>
<dbReference type="AlphaFoldDB" id="A0A7M7K251"/>
<dbReference type="PROSITE" id="PS00625">
    <property type="entry name" value="RCC1_1"/>
    <property type="match status" value="1"/>
</dbReference>
<dbReference type="KEGG" id="vde:111249983"/>
<dbReference type="InterPro" id="IPR051553">
    <property type="entry name" value="Ran_GTPase-activating"/>
</dbReference>
<keyword evidence="2" id="KW-0677">Repeat</keyword>
<dbReference type="PROSITE" id="PS50012">
    <property type="entry name" value="RCC1_3"/>
    <property type="match status" value="6"/>
</dbReference>